<evidence type="ECO:0000259" key="4">
    <source>
        <dbReference type="PROSITE" id="PS50061"/>
    </source>
</evidence>
<sequence>EELSLDATLPLLDAADVRKEVFEKVDSNIKHRKEPEPEELPLDATLPLLDSDVRKDLFEKINSNIKNRTRGPTIWEFLVRIINNPATYPTLVCWEDRATYTLRLKKPNYLARVWKSRGLSNKKVSYSNFARALRYWYKRGGLQLVEERQLLYRLGPLARAYLAKLQEDTSVSTASS</sequence>
<dbReference type="GO" id="GO:0000981">
    <property type="term" value="F:DNA-binding transcription factor activity, RNA polymerase II-specific"/>
    <property type="evidence" value="ECO:0007669"/>
    <property type="project" value="TreeGrafter"/>
</dbReference>
<proteinExistence type="inferred from homology"/>
<dbReference type="PANTHER" id="PTHR11849">
    <property type="entry name" value="ETS"/>
    <property type="match status" value="1"/>
</dbReference>
<dbReference type="PRINTS" id="PR00454">
    <property type="entry name" value="ETSDOMAIN"/>
</dbReference>
<evidence type="ECO:0000256" key="3">
    <source>
        <dbReference type="RuleBase" id="RU004019"/>
    </source>
</evidence>
<keyword evidence="2 3" id="KW-0238">DNA-binding</keyword>
<dbReference type="Pfam" id="PF00178">
    <property type="entry name" value="Ets"/>
    <property type="match status" value="1"/>
</dbReference>
<dbReference type="PROSITE" id="PS50061">
    <property type="entry name" value="ETS_DOMAIN_3"/>
    <property type="match status" value="1"/>
</dbReference>
<reference evidence="5 6" key="1">
    <citation type="submission" date="2024-05" db="EMBL/GenBank/DDBJ databases">
        <authorList>
            <person name="Wallberg A."/>
        </authorList>
    </citation>
    <scope>NUCLEOTIDE SEQUENCE [LARGE SCALE GENOMIC DNA]</scope>
</reference>
<organism evidence="5 6">
    <name type="scientific">Meganyctiphanes norvegica</name>
    <name type="common">Northern krill</name>
    <name type="synonym">Thysanopoda norvegica</name>
    <dbReference type="NCBI Taxonomy" id="48144"/>
    <lineage>
        <taxon>Eukaryota</taxon>
        <taxon>Metazoa</taxon>
        <taxon>Ecdysozoa</taxon>
        <taxon>Arthropoda</taxon>
        <taxon>Crustacea</taxon>
        <taxon>Multicrustacea</taxon>
        <taxon>Malacostraca</taxon>
        <taxon>Eumalacostraca</taxon>
        <taxon>Eucarida</taxon>
        <taxon>Euphausiacea</taxon>
        <taxon>Euphausiidae</taxon>
        <taxon>Meganyctiphanes</taxon>
    </lineage>
</organism>
<dbReference type="InterPro" id="IPR036388">
    <property type="entry name" value="WH-like_DNA-bd_sf"/>
</dbReference>
<evidence type="ECO:0000313" key="6">
    <source>
        <dbReference type="Proteomes" id="UP001497623"/>
    </source>
</evidence>
<dbReference type="EMBL" id="CAXKWB010000708">
    <property type="protein sequence ID" value="CAL4062000.1"/>
    <property type="molecule type" value="Genomic_DNA"/>
</dbReference>
<dbReference type="GO" id="GO:0043565">
    <property type="term" value="F:sequence-specific DNA binding"/>
    <property type="evidence" value="ECO:0007669"/>
    <property type="project" value="InterPro"/>
</dbReference>
<dbReference type="Gene3D" id="1.10.10.10">
    <property type="entry name" value="Winged helix-like DNA-binding domain superfamily/Winged helix DNA-binding domain"/>
    <property type="match status" value="1"/>
</dbReference>
<dbReference type="GO" id="GO:0030154">
    <property type="term" value="P:cell differentiation"/>
    <property type="evidence" value="ECO:0007669"/>
    <property type="project" value="TreeGrafter"/>
</dbReference>
<dbReference type="SMART" id="SM00413">
    <property type="entry name" value="ETS"/>
    <property type="match status" value="1"/>
</dbReference>
<dbReference type="PANTHER" id="PTHR11849:SF190">
    <property type="entry name" value="ETS-DOMAIN PROTEIN"/>
    <property type="match status" value="1"/>
</dbReference>
<name>A0AAV2PR25_MEGNR</name>
<comment type="similarity">
    <text evidence="1 3">Belongs to the ETS family.</text>
</comment>
<dbReference type="InterPro" id="IPR046328">
    <property type="entry name" value="ETS_fam"/>
</dbReference>
<feature type="domain" description="ETS" evidence="4">
    <location>
        <begin position="72"/>
        <end position="155"/>
    </location>
</feature>
<dbReference type="AlphaFoldDB" id="A0AAV2PR25"/>
<evidence type="ECO:0000256" key="2">
    <source>
        <dbReference type="ARBA" id="ARBA00023125"/>
    </source>
</evidence>
<accession>A0AAV2PR25</accession>
<keyword evidence="3" id="KW-0539">Nucleus</keyword>
<dbReference type="InterPro" id="IPR036390">
    <property type="entry name" value="WH_DNA-bd_sf"/>
</dbReference>
<evidence type="ECO:0000313" key="5">
    <source>
        <dbReference type="EMBL" id="CAL4062000.1"/>
    </source>
</evidence>
<dbReference type="Proteomes" id="UP001497623">
    <property type="component" value="Unassembled WGS sequence"/>
</dbReference>
<keyword evidence="6" id="KW-1185">Reference proteome</keyword>
<dbReference type="SUPFAM" id="SSF46785">
    <property type="entry name" value="Winged helix' DNA-binding domain"/>
    <property type="match status" value="1"/>
</dbReference>
<dbReference type="GO" id="GO:0005634">
    <property type="term" value="C:nucleus"/>
    <property type="evidence" value="ECO:0007669"/>
    <property type="project" value="UniProtKB-SubCell"/>
</dbReference>
<evidence type="ECO:0000256" key="1">
    <source>
        <dbReference type="ARBA" id="ARBA00005562"/>
    </source>
</evidence>
<gene>
    <name evidence="5" type="ORF">MNOR_LOCUS2344</name>
</gene>
<dbReference type="InterPro" id="IPR000418">
    <property type="entry name" value="Ets_dom"/>
</dbReference>
<comment type="subcellular location">
    <subcellularLocation>
        <location evidence="3">Nucleus</location>
    </subcellularLocation>
</comment>
<protein>
    <recommendedName>
        <fullName evidence="4">ETS domain-containing protein</fullName>
    </recommendedName>
</protein>
<comment type="caution">
    <text evidence="5">The sequence shown here is derived from an EMBL/GenBank/DDBJ whole genome shotgun (WGS) entry which is preliminary data.</text>
</comment>
<feature type="non-terminal residue" evidence="5">
    <location>
        <position position="1"/>
    </location>
</feature>